<feature type="compositionally biased region" description="Polar residues" evidence="2">
    <location>
        <begin position="65"/>
        <end position="76"/>
    </location>
</feature>
<accession>A0A815MUL5</accession>
<comment type="caution">
    <text evidence="3">The sequence shown here is derived from an EMBL/GenBank/DDBJ whole genome shotgun (WGS) entry which is preliminary data.</text>
</comment>
<dbReference type="AlphaFoldDB" id="A0A815MUL5"/>
<feature type="coiled-coil region" evidence="1">
    <location>
        <begin position="78"/>
        <end position="112"/>
    </location>
</feature>
<sequence length="143" mass="16750">MYLSLRTPAHFHSDLPSLHKLSTAQTVVDIKPPIEVIIECMHILRQMDGKMIVRKTNDNDDKKQITPSLPQSNSNDDINEKLQQLEIFRLENERLHSELNTHKTEIRVLRSERDSLMSTISKLDIELTEAEYQRFAQQQSRKK</sequence>
<feature type="compositionally biased region" description="Basic and acidic residues" evidence="2">
    <location>
        <begin position="55"/>
        <end position="64"/>
    </location>
</feature>
<evidence type="ECO:0000313" key="4">
    <source>
        <dbReference type="Proteomes" id="UP000663864"/>
    </source>
</evidence>
<keyword evidence="1" id="KW-0175">Coiled coil</keyword>
<evidence type="ECO:0000256" key="1">
    <source>
        <dbReference type="SAM" id="Coils"/>
    </source>
</evidence>
<reference evidence="3" key="1">
    <citation type="submission" date="2021-02" db="EMBL/GenBank/DDBJ databases">
        <authorList>
            <person name="Nowell W R."/>
        </authorList>
    </citation>
    <scope>NUCLEOTIDE SEQUENCE</scope>
</reference>
<dbReference type="EMBL" id="CAJNOT010004377">
    <property type="protein sequence ID" value="CAF1429811.1"/>
    <property type="molecule type" value="Genomic_DNA"/>
</dbReference>
<organism evidence="3 4">
    <name type="scientific">Rotaria sordida</name>
    <dbReference type="NCBI Taxonomy" id="392033"/>
    <lineage>
        <taxon>Eukaryota</taxon>
        <taxon>Metazoa</taxon>
        <taxon>Spiralia</taxon>
        <taxon>Gnathifera</taxon>
        <taxon>Rotifera</taxon>
        <taxon>Eurotatoria</taxon>
        <taxon>Bdelloidea</taxon>
        <taxon>Philodinida</taxon>
        <taxon>Philodinidae</taxon>
        <taxon>Rotaria</taxon>
    </lineage>
</organism>
<proteinExistence type="predicted"/>
<protein>
    <submittedName>
        <fullName evidence="3">Uncharacterized protein</fullName>
    </submittedName>
</protein>
<evidence type="ECO:0000256" key="2">
    <source>
        <dbReference type="SAM" id="MobiDB-lite"/>
    </source>
</evidence>
<evidence type="ECO:0000313" key="3">
    <source>
        <dbReference type="EMBL" id="CAF1429811.1"/>
    </source>
</evidence>
<name>A0A815MUL5_9BILA</name>
<dbReference type="Proteomes" id="UP000663864">
    <property type="component" value="Unassembled WGS sequence"/>
</dbReference>
<gene>
    <name evidence="3" type="ORF">ZHD862_LOCUS34324</name>
</gene>
<feature type="region of interest" description="Disordered" evidence="2">
    <location>
        <begin position="54"/>
        <end position="77"/>
    </location>
</feature>